<accession>A0A382SMT9</accession>
<dbReference type="InterPro" id="IPR001645">
    <property type="entry name" value="Folylpolyglutamate_synth"/>
</dbReference>
<evidence type="ECO:0008006" key="6">
    <source>
        <dbReference type="Google" id="ProtNLM"/>
    </source>
</evidence>
<dbReference type="Gene3D" id="3.40.1190.10">
    <property type="entry name" value="Mur-like, catalytic domain"/>
    <property type="match status" value="1"/>
</dbReference>
<feature type="non-terminal residue" evidence="5">
    <location>
        <position position="95"/>
    </location>
</feature>
<evidence type="ECO:0000256" key="4">
    <source>
        <dbReference type="ARBA" id="ARBA00022840"/>
    </source>
</evidence>
<evidence type="ECO:0000256" key="2">
    <source>
        <dbReference type="ARBA" id="ARBA00022598"/>
    </source>
</evidence>
<gene>
    <name evidence="5" type="ORF">METZ01_LOCUS364063</name>
</gene>
<dbReference type="SUPFAM" id="SSF53623">
    <property type="entry name" value="MurD-like peptide ligases, catalytic domain"/>
    <property type="match status" value="1"/>
</dbReference>
<sequence length="95" mass="10851">MHNKKTLDEWLSWQEQLMEETILLGLDRVQLVYQRLFPDGVPFLAITVGGTNGKGSTIAFIDSIYRESKYKVGCSTSPHLIKYNERYAIDGEIVN</sequence>
<protein>
    <recommendedName>
        <fullName evidence="6">Mur ligase central domain-containing protein</fullName>
    </recommendedName>
</protein>
<dbReference type="GO" id="GO:0005524">
    <property type="term" value="F:ATP binding"/>
    <property type="evidence" value="ECO:0007669"/>
    <property type="project" value="UniProtKB-KW"/>
</dbReference>
<dbReference type="GO" id="GO:0008841">
    <property type="term" value="F:dihydrofolate synthase activity"/>
    <property type="evidence" value="ECO:0007669"/>
    <property type="project" value="TreeGrafter"/>
</dbReference>
<name>A0A382SMT9_9ZZZZ</name>
<dbReference type="InterPro" id="IPR036565">
    <property type="entry name" value="Mur-like_cat_sf"/>
</dbReference>
<keyword evidence="2" id="KW-0436">Ligase</keyword>
<reference evidence="5" key="1">
    <citation type="submission" date="2018-05" db="EMBL/GenBank/DDBJ databases">
        <authorList>
            <person name="Lanie J.A."/>
            <person name="Ng W.-L."/>
            <person name="Kazmierczak K.M."/>
            <person name="Andrzejewski T.M."/>
            <person name="Davidsen T.M."/>
            <person name="Wayne K.J."/>
            <person name="Tettelin H."/>
            <person name="Glass J.I."/>
            <person name="Rusch D."/>
            <person name="Podicherti R."/>
            <person name="Tsui H.-C.T."/>
            <person name="Winkler M.E."/>
        </authorList>
    </citation>
    <scope>NUCLEOTIDE SEQUENCE</scope>
</reference>
<evidence type="ECO:0000256" key="3">
    <source>
        <dbReference type="ARBA" id="ARBA00022741"/>
    </source>
</evidence>
<evidence type="ECO:0000256" key="1">
    <source>
        <dbReference type="ARBA" id="ARBA00008276"/>
    </source>
</evidence>
<keyword evidence="4" id="KW-0067">ATP-binding</keyword>
<dbReference type="GO" id="GO:0005737">
    <property type="term" value="C:cytoplasm"/>
    <property type="evidence" value="ECO:0007669"/>
    <property type="project" value="TreeGrafter"/>
</dbReference>
<proteinExistence type="inferred from homology"/>
<keyword evidence="3" id="KW-0547">Nucleotide-binding</keyword>
<dbReference type="PANTHER" id="PTHR11136">
    <property type="entry name" value="FOLYLPOLYGLUTAMATE SYNTHASE-RELATED"/>
    <property type="match status" value="1"/>
</dbReference>
<dbReference type="AlphaFoldDB" id="A0A382SMT9"/>
<dbReference type="EMBL" id="UINC01130257">
    <property type="protein sequence ID" value="SVD11209.1"/>
    <property type="molecule type" value="Genomic_DNA"/>
</dbReference>
<dbReference type="PANTHER" id="PTHR11136:SF0">
    <property type="entry name" value="DIHYDROFOLATE SYNTHETASE-RELATED"/>
    <property type="match status" value="1"/>
</dbReference>
<comment type="similarity">
    <text evidence="1">Belongs to the folylpolyglutamate synthase family.</text>
</comment>
<dbReference type="GO" id="GO:0004326">
    <property type="term" value="F:tetrahydrofolylpolyglutamate synthase activity"/>
    <property type="evidence" value="ECO:0007669"/>
    <property type="project" value="InterPro"/>
</dbReference>
<evidence type="ECO:0000313" key="5">
    <source>
        <dbReference type="EMBL" id="SVD11209.1"/>
    </source>
</evidence>
<organism evidence="5">
    <name type="scientific">marine metagenome</name>
    <dbReference type="NCBI Taxonomy" id="408172"/>
    <lineage>
        <taxon>unclassified sequences</taxon>
        <taxon>metagenomes</taxon>
        <taxon>ecological metagenomes</taxon>
    </lineage>
</organism>